<accession>A0ACC1Z2T2</accession>
<reference evidence="1 2" key="1">
    <citation type="journal article" date="2023" name="Science">
        <title>Complex scaffold remodeling in plant triterpene biosynthesis.</title>
        <authorList>
            <person name="De La Pena R."/>
            <person name="Hodgson H."/>
            <person name="Liu J.C."/>
            <person name="Stephenson M.J."/>
            <person name="Martin A.C."/>
            <person name="Owen C."/>
            <person name="Harkess A."/>
            <person name="Leebens-Mack J."/>
            <person name="Jimenez L.E."/>
            <person name="Osbourn A."/>
            <person name="Sattely E.S."/>
        </authorList>
    </citation>
    <scope>NUCLEOTIDE SEQUENCE [LARGE SCALE GENOMIC DNA]</scope>
    <source>
        <strain evidence="2">cv. JPN11</strain>
        <tissue evidence="1">Leaf</tissue>
    </source>
</reference>
<name>A0ACC1Z2T2_MELAZ</name>
<gene>
    <name evidence="1" type="ORF">OWV82_002950</name>
</gene>
<organism evidence="1 2">
    <name type="scientific">Melia azedarach</name>
    <name type="common">Chinaberry tree</name>
    <dbReference type="NCBI Taxonomy" id="155640"/>
    <lineage>
        <taxon>Eukaryota</taxon>
        <taxon>Viridiplantae</taxon>
        <taxon>Streptophyta</taxon>
        <taxon>Embryophyta</taxon>
        <taxon>Tracheophyta</taxon>
        <taxon>Spermatophyta</taxon>
        <taxon>Magnoliopsida</taxon>
        <taxon>eudicotyledons</taxon>
        <taxon>Gunneridae</taxon>
        <taxon>Pentapetalae</taxon>
        <taxon>rosids</taxon>
        <taxon>malvids</taxon>
        <taxon>Sapindales</taxon>
        <taxon>Meliaceae</taxon>
        <taxon>Melia</taxon>
    </lineage>
</organism>
<comment type="caution">
    <text evidence="1">The sequence shown here is derived from an EMBL/GenBank/DDBJ whole genome shotgun (WGS) entry which is preliminary data.</text>
</comment>
<keyword evidence="2" id="KW-1185">Reference proteome</keyword>
<dbReference type="Proteomes" id="UP001164539">
    <property type="component" value="Chromosome 1"/>
</dbReference>
<protein>
    <submittedName>
        <fullName evidence="1">Myb family transcription factor APL</fullName>
    </submittedName>
</protein>
<proteinExistence type="predicted"/>
<sequence>MSSGNTKKLNQGNNGDQKGKRKVFDDGYDSSNQSRESGADSSMLASQEIQGPASPAKTLGNSVVFEKLEAKEKGKEKTDQQQQTPRQKSSVHLFTTNVKPRLRWTMKLHAHFVDAIKKLGGPQKATPKTLRDAMALEGLDLHHVKSHLQDAEYQRHLNDLIQAAQKKLSNQYIWGPYAVADAAGIFRKILAGEKTMTTTPSLYSVLENTYPKYNTLDKIKECLGIPKEVSSSATNQPQNLVHSATQDFITSQGYLYPKYSSNDAINAHAGLQEQTPSLLQNAAYTSQPHPAFSGFQPQSAAHEFHPQTASYSASSGFPTSFGNYSGNAEYLQGFQPHSTSYTFQPQNVFNDYQSQNACCSFQLQNPTYNYQPQSSAYSNQLQNAAYAHPPQNAAAYVFQPQNRASSATNNLPASNANYSETAYLDDLTAALAAIGSTSVAALLEDPVDAYMVWDNPEPNANDNGNNGHPM</sequence>
<dbReference type="EMBL" id="CM051394">
    <property type="protein sequence ID" value="KAJ4730296.1"/>
    <property type="molecule type" value="Genomic_DNA"/>
</dbReference>
<evidence type="ECO:0000313" key="2">
    <source>
        <dbReference type="Proteomes" id="UP001164539"/>
    </source>
</evidence>
<evidence type="ECO:0000313" key="1">
    <source>
        <dbReference type="EMBL" id="KAJ4730296.1"/>
    </source>
</evidence>